<accession>A0A8C3KDY1</accession>
<dbReference type="AlphaFoldDB" id="A0A8C3KDY1"/>
<evidence type="ECO:0000313" key="2">
    <source>
        <dbReference type="Proteomes" id="UP000694419"/>
    </source>
</evidence>
<proteinExistence type="predicted"/>
<sequence>MHMNDLGDALKRSAVWKNNRKGGILIRPCSGVII</sequence>
<reference evidence="1" key="1">
    <citation type="submission" date="2025-08" db="UniProtKB">
        <authorList>
            <consortium name="Ensembl"/>
        </authorList>
    </citation>
    <scope>IDENTIFICATION</scope>
</reference>
<keyword evidence="2" id="KW-1185">Reference proteome</keyword>
<protein>
    <submittedName>
        <fullName evidence="1">Uncharacterized protein</fullName>
    </submittedName>
</protein>
<dbReference type="Ensembl" id="ENSCPGT00000021514.1">
    <property type="protein sequence ID" value="ENSCPGP00000019654.1"/>
    <property type="gene ID" value="ENSCPGG00000013769.1"/>
</dbReference>
<organism evidence="1 2">
    <name type="scientific">Calidris pygmaea</name>
    <name type="common">Spoon-billed sandpiper</name>
    <dbReference type="NCBI Taxonomy" id="425635"/>
    <lineage>
        <taxon>Eukaryota</taxon>
        <taxon>Metazoa</taxon>
        <taxon>Chordata</taxon>
        <taxon>Craniata</taxon>
        <taxon>Vertebrata</taxon>
        <taxon>Euteleostomi</taxon>
        <taxon>Archelosauria</taxon>
        <taxon>Archosauria</taxon>
        <taxon>Dinosauria</taxon>
        <taxon>Saurischia</taxon>
        <taxon>Theropoda</taxon>
        <taxon>Coelurosauria</taxon>
        <taxon>Aves</taxon>
        <taxon>Neognathae</taxon>
        <taxon>Neoaves</taxon>
        <taxon>Charadriiformes</taxon>
        <taxon>Scolopacidae</taxon>
        <taxon>Calidris</taxon>
    </lineage>
</organism>
<evidence type="ECO:0000313" key="1">
    <source>
        <dbReference type="Ensembl" id="ENSCPGP00000019654.1"/>
    </source>
</evidence>
<name>A0A8C3KDY1_9CHAR</name>
<reference evidence="1" key="2">
    <citation type="submission" date="2025-09" db="UniProtKB">
        <authorList>
            <consortium name="Ensembl"/>
        </authorList>
    </citation>
    <scope>IDENTIFICATION</scope>
</reference>
<dbReference type="Proteomes" id="UP000694419">
    <property type="component" value="Unplaced"/>
</dbReference>